<dbReference type="Proteomes" id="UP000263486">
    <property type="component" value="Unassembled WGS sequence"/>
</dbReference>
<dbReference type="InterPro" id="IPR036291">
    <property type="entry name" value="NAD(P)-bd_dom_sf"/>
</dbReference>
<dbReference type="InterPro" id="IPR013149">
    <property type="entry name" value="ADH-like_C"/>
</dbReference>
<comment type="caution">
    <text evidence="2">The sequence shown here is derived from an EMBL/GenBank/DDBJ whole genome shotgun (WGS) entry which is preliminary data.</text>
</comment>
<dbReference type="InterPro" id="IPR011032">
    <property type="entry name" value="GroES-like_sf"/>
</dbReference>
<reference evidence="2 3" key="1">
    <citation type="submission" date="2018-08" db="EMBL/GenBank/DDBJ databases">
        <title>Draft genome sequence of Psychrilyobacter sp. strain SD5 isolated from Black Sea water.</title>
        <authorList>
            <person name="Yadav S."/>
            <person name="Villanueva L."/>
            <person name="Damste J.S.S."/>
        </authorList>
    </citation>
    <scope>NUCLEOTIDE SEQUENCE [LARGE SCALE GENOMIC DNA]</scope>
    <source>
        <strain evidence="2 3">SD5</strain>
    </source>
</reference>
<feature type="domain" description="Enoyl reductase (ER)" evidence="1">
    <location>
        <begin position="25"/>
        <end position="325"/>
    </location>
</feature>
<dbReference type="InterPro" id="IPR014188">
    <property type="entry name" value="Acrylyl-CoA_reductase_AcuI"/>
</dbReference>
<dbReference type="RefSeq" id="WP_114641713.1">
    <property type="nucleotide sequence ID" value="NZ_JAACIO010000007.1"/>
</dbReference>
<gene>
    <name evidence="2" type="ORF">DYH56_04720</name>
</gene>
<accession>A0ABX9KIH1</accession>
<dbReference type="Gene3D" id="3.40.50.720">
    <property type="entry name" value="NAD(P)-binding Rossmann-like Domain"/>
    <property type="match status" value="1"/>
</dbReference>
<dbReference type="InterPro" id="IPR020843">
    <property type="entry name" value="ER"/>
</dbReference>
<dbReference type="InterPro" id="IPR013154">
    <property type="entry name" value="ADH-like_N"/>
</dbReference>
<dbReference type="CDD" id="cd05280">
    <property type="entry name" value="MDR_yhdh_yhfp"/>
    <property type="match status" value="1"/>
</dbReference>
<name>A0ABX9KIH1_9FUSO</name>
<sequence>MDFKAIRIFEEEGKFIPKIVKRNIGDLPEGDVVIKVIYSSLNYKDALSCSGNKGVTRNFPHTPGIDAAGTVYSSENSDFKVGEEVFITGYDLGMNTDGGFGEYIRVPSSWIIKKPKNLSLKEAMIYGTAGFTSALSVYELISMIEPEDGPILVTGASGGVGSHAVKFLVKLGYEVVGVVGNEEKKDFLLSLGARETIIRNEFKDLSNRAMLKQTWAGVIDTVGGDPLSMAIRSLKYGGAATTCGNVAGGEIPHMNVYPFILRGVRLIGIDSVQCPKEKREEVWNILADSWKGDQLEDGIQEVLLEEMLEKVQDMLNSKLIGRVILKHSS</sequence>
<dbReference type="EMBL" id="QUAJ01000006">
    <property type="protein sequence ID" value="REI42029.1"/>
    <property type="molecule type" value="Genomic_DNA"/>
</dbReference>
<dbReference type="NCBIfam" id="TIGR02823">
    <property type="entry name" value="oxido_YhdH"/>
    <property type="match status" value="1"/>
</dbReference>
<dbReference type="Pfam" id="PF08240">
    <property type="entry name" value="ADH_N"/>
    <property type="match status" value="1"/>
</dbReference>
<protein>
    <submittedName>
        <fullName evidence="2">Acryloyl-CoA reductase</fullName>
    </submittedName>
</protein>
<evidence type="ECO:0000313" key="3">
    <source>
        <dbReference type="Proteomes" id="UP000263486"/>
    </source>
</evidence>
<dbReference type="Gene3D" id="3.90.180.10">
    <property type="entry name" value="Medium-chain alcohol dehydrogenases, catalytic domain"/>
    <property type="match status" value="1"/>
</dbReference>
<dbReference type="PANTHER" id="PTHR43677">
    <property type="entry name" value="SHORT-CHAIN DEHYDROGENASE/REDUCTASE"/>
    <property type="match status" value="1"/>
</dbReference>
<dbReference type="SMART" id="SM00829">
    <property type="entry name" value="PKS_ER"/>
    <property type="match status" value="1"/>
</dbReference>
<dbReference type="SUPFAM" id="SSF50129">
    <property type="entry name" value="GroES-like"/>
    <property type="match status" value="1"/>
</dbReference>
<dbReference type="InterPro" id="IPR051397">
    <property type="entry name" value="Zn-ADH-like_protein"/>
</dbReference>
<dbReference type="PANTHER" id="PTHR43677:SF1">
    <property type="entry name" value="ACRYLYL-COA REDUCTASE ACUI-RELATED"/>
    <property type="match status" value="1"/>
</dbReference>
<organism evidence="2 3">
    <name type="scientific">Psychrilyobacter piezotolerans</name>
    <dbReference type="NCBI Taxonomy" id="2293438"/>
    <lineage>
        <taxon>Bacteria</taxon>
        <taxon>Fusobacteriati</taxon>
        <taxon>Fusobacteriota</taxon>
        <taxon>Fusobacteriia</taxon>
        <taxon>Fusobacteriales</taxon>
        <taxon>Fusobacteriaceae</taxon>
        <taxon>Psychrilyobacter</taxon>
    </lineage>
</organism>
<keyword evidence="3" id="KW-1185">Reference proteome</keyword>
<proteinExistence type="predicted"/>
<evidence type="ECO:0000259" key="1">
    <source>
        <dbReference type="SMART" id="SM00829"/>
    </source>
</evidence>
<evidence type="ECO:0000313" key="2">
    <source>
        <dbReference type="EMBL" id="REI42029.1"/>
    </source>
</evidence>
<dbReference type="SUPFAM" id="SSF51735">
    <property type="entry name" value="NAD(P)-binding Rossmann-fold domains"/>
    <property type="match status" value="1"/>
</dbReference>
<dbReference type="Pfam" id="PF00107">
    <property type="entry name" value="ADH_zinc_N"/>
    <property type="match status" value="1"/>
</dbReference>